<evidence type="ECO:0000256" key="1">
    <source>
        <dbReference type="ARBA" id="ARBA00022448"/>
    </source>
</evidence>
<dbReference type="PANTHER" id="PTHR42788:SF13">
    <property type="entry name" value="ALIPHATIC SULFONATES IMPORT ATP-BINDING PROTEIN SSUB"/>
    <property type="match status" value="1"/>
</dbReference>
<comment type="caution">
    <text evidence="3">The sequence shown here is derived from an EMBL/GenBank/DDBJ whole genome shotgun (WGS) entry which is preliminary data.</text>
</comment>
<dbReference type="SUPFAM" id="SSF52540">
    <property type="entry name" value="P-loop containing nucleoside triphosphate hydrolases"/>
    <property type="match status" value="1"/>
</dbReference>
<dbReference type="InterPro" id="IPR003439">
    <property type="entry name" value="ABC_transporter-like_ATP-bd"/>
</dbReference>
<organism evidence="3">
    <name type="scientific">human gut metagenome</name>
    <dbReference type="NCBI Taxonomy" id="408170"/>
    <lineage>
        <taxon>unclassified sequences</taxon>
        <taxon>metagenomes</taxon>
        <taxon>organismal metagenomes</taxon>
    </lineage>
</organism>
<dbReference type="PANTHER" id="PTHR42788">
    <property type="entry name" value="TAURINE IMPORT ATP-BINDING PROTEIN-RELATED"/>
    <property type="match status" value="1"/>
</dbReference>
<dbReference type="EMBL" id="AJWZ01002478">
    <property type="protein sequence ID" value="EKC70847.1"/>
    <property type="molecule type" value="Genomic_DNA"/>
</dbReference>
<sequence length="69" mass="7205">MKESRNINQANGNALINAADISRHYTMADGTVQALDNVSLTVNVGEFIAITGPSGSGKSTLMNILGLLD</sequence>
<proteinExistence type="predicted"/>
<dbReference type="Pfam" id="PF00005">
    <property type="entry name" value="ABC_tran"/>
    <property type="match status" value="1"/>
</dbReference>
<accession>K1TCE1</accession>
<protein>
    <submittedName>
        <fullName evidence="3">ABC superfamily ATP binding cassette transporter, ABC protein</fullName>
    </submittedName>
</protein>
<feature type="non-terminal residue" evidence="3">
    <location>
        <position position="69"/>
    </location>
</feature>
<gene>
    <name evidence="3" type="ORF">OBE_03684</name>
</gene>
<reference evidence="3" key="1">
    <citation type="journal article" date="2013" name="Environ. Microbiol.">
        <title>Microbiota from the distal guts of lean and obese adolescents exhibit partial functional redundancy besides clear differences in community structure.</title>
        <authorList>
            <person name="Ferrer M."/>
            <person name="Ruiz A."/>
            <person name="Lanza F."/>
            <person name="Haange S.B."/>
            <person name="Oberbach A."/>
            <person name="Till H."/>
            <person name="Bargiela R."/>
            <person name="Campoy C."/>
            <person name="Segura M.T."/>
            <person name="Richter M."/>
            <person name="von Bergen M."/>
            <person name="Seifert J."/>
            <person name="Suarez A."/>
        </authorList>
    </citation>
    <scope>NUCLEOTIDE SEQUENCE</scope>
</reference>
<dbReference type="GO" id="GO:0016887">
    <property type="term" value="F:ATP hydrolysis activity"/>
    <property type="evidence" value="ECO:0007669"/>
    <property type="project" value="InterPro"/>
</dbReference>
<dbReference type="Gene3D" id="3.40.50.300">
    <property type="entry name" value="P-loop containing nucleotide triphosphate hydrolases"/>
    <property type="match status" value="1"/>
</dbReference>
<name>K1TCE1_9ZZZZ</name>
<evidence type="ECO:0000313" key="3">
    <source>
        <dbReference type="EMBL" id="EKC70847.1"/>
    </source>
</evidence>
<evidence type="ECO:0000259" key="2">
    <source>
        <dbReference type="Pfam" id="PF00005"/>
    </source>
</evidence>
<dbReference type="InterPro" id="IPR027417">
    <property type="entry name" value="P-loop_NTPase"/>
</dbReference>
<dbReference type="InterPro" id="IPR050166">
    <property type="entry name" value="ABC_transporter_ATP-bind"/>
</dbReference>
<feature type="domain" description="ABC transporter" evidence="2">
    <location>
        <begin position="35"/>
        <end position="65"/>
    </location>
</feature>
<dbReference type="GO" id="GO:0005524">
    <property type="term" value="F:ATP binding"/>
    <property type="evidence" value="ECO:0007669"/>
    <property type="project" value="InterPro"/>
</dbReference>
<dbReference type="AlphaFoldDB" id="K1TCE1"/>
<keyword evidence="1" id="KW-0813">Transport</keyword>